<evidence type="ECO:0000256" key="1">
    <source>
        <dbReference type="ARBA" id="ARBA00004752"/>
    </source>
</evidence>
<evidence type="ECO:0000313" key="10">
    <source>
        <dbReference type="Proteomes" id="UP000050833"/>
    </source>
</evidence>
<dbReference type="SUPFAM" id="SSF141523">
    <property type="entry name" value="L,D-transpeptidase catalytic domain-like"/>
    <property type="match status" value="1"/>
</dbReference>
<keyword evidence="10" id="KW-1185">Reference proteome</keyword>
<evidence type="ECO:0000256" key="6">
    <source>
        <dbReference type="PROSITE-ProRule" id="PRU01373"/>
    </source>
</evidence>
<keyword evidence="2" id="KW-0808">Transferase</keyword>
<dbReference type="Pfam" id="PF03734">
    <property type="entry name" value="YkuD"/>
    <property type="match status" value="1"/>
</dbReference>
<evidence type="ECO:0000256" key="4">
    <source>
        <dbReference type="ARBA" id="ARBA00022984"/>
    </source>
</evidence>
<keyword evidence="5 6" id="KW-0961">Cell wall biogenesis/degradation</keyword>
<dbReference type="InterPro" id="IPR038063">
    <property type="entry name" value="Transpep_catalytic_dom"/>
</dbReference>
<dbReference type="PANTHER" id="PTHR30582">
    <property type="entry name" value="L,D-TRANSPEPTIDASE"/>
    <property type="match status" value="1"/>
</dbReference>
<dbReference type="InterPro" id="IPR050979">
    <property type="entry name" value="LD-transpeptidase"/>
</dbReference>
<dbReference type="Pfam" id="PF12229">
    <property type="entry name" value="PG_binding_4"/>
    <property type="match status" value="1"/>
</dbReference>
<evidence type="ECO:0000256" key="7">
    <source>
        <dbReference type="SAM" id="Phobius"/>
    </source>
</evidence>
<dbReference type="GO" id="GO:0018104">
    <property type="term" value="P:peptidoglycan-protein cross-linking"/>
    <property type="evidence" value="ECO:0007669"/>
    <property type="project" value="TreeGrafter"/>
</dbReference>
<keyword evidence="7" id="KW-1133">Transmembrane helix</keyword>
<accession>A0AAW3JPK3</accession>
<dbReference type="Proteomes" id="UP000050833">
    <property type="component" value="Unassembled WGS sequence"/>
</dbReference>
<sequence>MKNANKQKNSISGNNTSGLGRKIALIAVAAVVVIAAAVFIGIRVYYGSHWYPDTKIGDKDVSGMTLSESVKAMEKVYGSYQLDIKGRKDGKLTINGDDIDYKVGVEDAVKKAFEQQHDKFSYSNLFKNNDTKIEPKVSYDENEVDSILSSASIVKGDSSYKVTAPVDAKAVYSKKKNSYQVVKEDVGNTLDKDKFSETVKTALDNGETSIDVSDEKKYPDIYEKPALTSKDKELRREVNVCNATALRWVTWTIHKGVQESATPEDISKWITYNNGKAVLDNQAMRDWMEKLCLKYKTLGGTRKFKSHTGKMMRLSGGDYGWQLDYEKMCAQLKEGVTKKISRKLQNDYINNQDEAAKKAITVTQKPEWLGTAYRYDPKNKMNDWNKNSYIEADLGSQMVYVFKNGKVIYSCATISGRPVPGRKTTTGMFFIKDHARHRVLTGDNYATPVANWVRITWTGTGFHQAEWQPWGSWSPSLYKVRGSHGCLNLSPSSAARIYELTKYKQMVFMHY</sequence>
<feature type="transmembrane region" description="Helical" evidence="7">
    <location>
        <begin position="23"/>
        <end position="46"/>
    </location>
</feature>
<organism evidence="9 10">
    <name type="scientific">Butyribacter intestini</name>
    <dbReference type="NCBI Taxonomy" id="1703332"/>
    <lineage>
        <taxon>Bacteria</taxon>
        <taxon>Bacillati</taxon>
        <taxon>Bacillota</taxon>
        <taxon>Clostridia</taxon>
        <taxon>Lachnospirales</taxon>
        <taxon>Lachnospiraceae</taxon>
        <taxon>Butyribacter</taxon>
    </lineage>
</organism>
<dbReference type="GO" id="GO:0005576">
    <property type="term" value="C:extracellular region"/>
    <property type="evidence" value="ECO:0007669"/>
    <property type="project" value="TreeGrafter"/>
</dbReference>
<evidence type="ECO:0000256" key="5">
    <source>
        <dbReference type="ARBA" id="ARBA00023316"/>
    </source>
</evidence>
<evidence type="ECO:0000256" key="2">
    <source>
        <dbReference type="ARBA" id="ARBA00022679"/>
    </source>
</evidence>
<feature type="domain" description="L,D-TPase catalytic" evidence="8">
    <location>
        <begin position="388"/>
        <end position="510"/>
    </location>
</feature>
<dbReference type="InterPro" id="IPR038054">
    <property type="entry name" value="LD_TPept-like_central_sf"/>
</dbReference>
<dbReference type="AlphaFoldDB" id="A0AAW3JPK3"/>
<protein>
    <recommendedName>
        <fullName evidence="8">L,D-TPase catalytic domain-containing protein</fullName>
    </recommendedName>
</protein>
<gene>
    <name evidence="9" type="ORF">APZ18_07935</name>
</gene>
<comment type="caution">
    <text evidence="9">The sequence shown here is derived from an EMBL/GenBank/DDBJ whole genome shotgun (WGS) entry which is preliminary data.</text>
</comment>
<evidence type="ECO:0000259" key="8">
    <source>
        <dbReference type="PROSITE" id="PS52029"/>
    </source>
</evidence>
<feature type="active site" description="Proton donor/acceptor" evidence="6">
    <location>
        <position position="463"/>
    </location>
</feature>
<keyword evidence="3 6" id="KW-0133">Cell shape</keyword>
<dbReference type="GO" id="GO:0016740">
    <property type="term" value="F:transferase activity"/>
    <property type="evidence" value="ECO:0007669"/>
    <property type="project" value="UniProtKB-KW"/>
</dbReference>
<dbReference type="PROSITE" id="PS52029">
    <property type="entry name" value="LD_TPASE"/>
    <property type="match status" value="1"/>
</dbReference>
<dbReference type="RefSeq" id="WP_055943582.1">
    <property type="nucleotide sequence ID" value="NZ_JAQDCV010000002.1"/>
</dbReference>
<dbReference type="GO" id="GO:0008360">
    <property type="term" value="P:regulation of cell shape"/>
    <property type="evidence" value="ECO:0007669"/>
    <property type="project" value="UniProtKB-UniRule"/>
</dbReference>
<dbReference type="EMBL" id="LLKB01000005">
    <property type="protein sequence ID" value="KQC84658.1"/>
    <property type="molecule type" value="Genomic_DNA"/>
</dbReference>
<keyword evidence="7" id="KW-0812">Transmembrane</keyword>
<dbReference type="InterPro" id="IPR022029">
    <property type="entry name" value="YoaR-like_PG-bd"/>
</dbReference>
<reference evidence="9 10" key="1">
    <citation type="submission" date="2015-10" db="EMBL/GenBank/DDBJ databases">
        <title>Butyribacter intestini gen. nov., sp. nov., a butyric acid-producing bacterium of the family Lachnospiraceae isolated from the human faeces.</title>
        <authorList>
            <person name="Zou Y."/>
            <person name="Xue W."/>
            <person name="Luo G."/>
            <person name="Lv M."/>
        </authorList>
    </citation>
    <scope>NUCLEOTIDE SEQUENCE [LARGE SCALE GENOMIC DNA]</scope>
    <source>
        <strain evidence="9 10">TF01-11</strain>
    </source>
</reference>
<dbReference type="InterPro" id="IPR005490">
    <property type="entry name" value="LD_TPept_cat_dom"/>
</dbReference>
<dbReference type="GO" id="GO:0071555">
    <property type="term" value="P:cell wall organization"/>
    <property type="evidence" value="ECO:0007669"/>
    <property type="project" value="UniProtKB-UniRule"/>
</dbReference>
<dbReference type="GO" id="GO:0071972">
    <property type="term" value="F:peptidoglycan L,D-transpeptidase activity"/>
    <property type="evidence" value="ECO:0007669"/>
    <property type="project" value="TreeGrafter"/>
</dbReference>
<comment type="pathway">
    <text evidence="1 6">Cell wall biogenesis; peptidoglycan biosynthesis.</text>
</comment>
<evidence type="ECO:0000256" key="3">
    <source>
        <dbReference type="ARBA" id="ARBA00022960"/>
    </source>
</evidence>
<dbReference type="CDD" id="cd16913">
    <property type="entry name" value="YkuD_like"/>
    <property type="match status" value="1"/>
</dbReference>
<name>A0AAW3JPK3_9FIRM</name>
<dbReference type="Gene3D" id="3.10.20.800">
    <property type="match status" value="1"/>
</dbReference>
<dbReference type="PANTHER" id="PTHR30582:SF2">
    <property type="entry name" value="L,D-TRANSPEPTIDASE YCIB-RELATED"/>
    <property type="match status" value="1"/>
</dbReference>
<keyword evidence="4 6" id="KW-0573">Peptidoglycan synthesis</keyword>
<dbReference type="SUPFAM" id="SSF143985">
    <property type="entry name" value="L,D-transpeptidase pre-catalytic domain-like"/>
    <property type="match status" value="1"/>
</dbReference>
<keyword evidence="7" id="KW-0472">Membrane</keyword>
<dbReference type="Gene3D" id="2.40.440.10">
    <property type="entry name" value="L,D-transpeptidase catalytic domain-like"/>
    <property type="match status" value="1"/>
</dbReference>
<feature type="active site" description="Nucleophile" evidence="6">
    <location>
        <position position="486"/>
    </location>
</feature>
<evidence type="ECO:0000313" key="9">
    <source>
        <dbReference type="EMBL" id="KQC84658.1"/>
    </source>
</evidence>
<proteinExistence type="predicted"/>